<dbReference type="PIRSF" id="PIRSF000103">
    <property type="entry name" value="HIBADH"/>
    <property type="match status" value="1"/>
</dbReference>
<dbReference type="Pfam" id="PF14833">
    <property type="entry name" value="NAD_binding_11"/>
    <property type="match status" value="1"/>
</dbReference>
<dbReference type="GO" id="GO:0051287">
    <property type="term" value="F:NAD binding"/>
    <property type="evidence" value="ECO:0007669"/>
    <property type="project" value="InterPro"/>
</dbReference>
<dbReference type="KEGG" id="hadh:FRZ61_26860"/>
<dbReference type="GO" id="GO:0050661">
    <property type="term" value="F:NADP binding"/>
    <property type="evidence" value="ECO:0007669"/>
    <property type="project" value="InterPro"/>
</dbReference>
<name>A0A5J6N0J6_9PROT</name>
<dbReference type="InterPro" id="IPR015815">
    <property type="entry name" value="HIBADH-related"/>
</dbReference>
<feature type="active site" evidence="3">
    <location>
        <position position="175"/>
    </location>
</feature>
<keyword evidence="2" id="KW-0520">NAD</keyword>
<dbReference type="InterPro" id="IPR006115">
    <property type="entry name" value="6PGDH_NADP-bd"/>
</dbReference>
<dbReference type="Pfam" id="PF03446">
    <property type="entry name" value="NAD_binding_2"/>
    <property type="match status" value="1"/>
</dbReference>
<keyword evidence="7" id="KW-1185">Reference proteome</keyword>
<dbReference type="InterPro" id="IPR008927">
    <property type="entry name" value="6-PGluconate_DH-like_C_sf"/>
</dbReference>
<dbReference type="InterPro" id="IPR036291">
    <property type="entry name" value="NAD(P)-bd_dom_sf"/>
</dbReference>
<evidence type="ECO:0000259" key="4">
    <source>
        <dbReference type="Pfam" id="PF03446"/>
    </source>
</evidence>
<evidence type="ECO:0000256" key="2">
    <source>
        <dbReference type="ARBA" id="ARBA00023027"/>
    </source>
</evidence>
<dbReference type="OrthoDB" id="9812907at2"/>
<keyword evidence="1" id="KW-0560">Oxidoreductase</keyword>
<dbReference type="AlphaFoldDB" id="A0A5J6N0J6"/>
<dbReference type="PANTHER" id="PTHR22981:SF7">
    <property type="entry name" value="3-HYDROXYISOBUTYRATE DEHYDROGENASE, MITOCHONDRIAL"/>
    <property type="match status" value="1"/>
</dbReference>
<organism evidence="6 7">
    <name type="scientific">Hypericibacter adhaerens</name>
    <dbReference type="NCBI Taxonomy" id="2602016"/>
    <lineage>
        <taxon>Bacteria</taxon>
        <taxon>Pseudomonadati</taxon>
        <taxon>Pseudomonadota</taxon>
        <taxon>Alphaproteobacteria</taxon>
        <taxon>Rhodospirillales</taxon>
        <taxon>Dongiaceae</taxon>
        <taxon>Hypericibacter</taxon>
    </lineage>
</organism>
<feature type="domain" description="6-phosphogluconate dehydrogenase NADP-binding" evidence="4">
    <location>
        <begin position="9"/>
        <end position="166"/>
    </location>
</feature>
<dbReference type="InterPro" id="IPR029154">
    <property type="entry name" value="HIBADH-like_NADP-bd"/>
</dbReference>
<gene>
    <name evidence="6" type="ORF">FRZ61_26860</name>
</gene>
<evidence type="ECO:0000313" key="7">
    <source>
        <dbReference type="Proteomes" id="UP000325797"/>
    </source>
</evidence>
<feature type="domain" description="3-hydroxyisobutyrate dehydrogenase-like NAD-binding" evidence="5">
    <location>
        <begin position="169"/>
        <end position="289"/>
    </location>
</feature>
<proteinExistence type="predicted"/>
<dbReference type="EMBL" id="CP042582">
    <property type="protein sequence ID" value="QEX22754.1"/>
    <property type="molecule type" value="Genomic_DNA"/>
</dbReference>
<sequence length="299" mass="30288">MAAASGEVVAFLGLGQMGRPMARLLRNAGYRLQAFDVSPQSRALYEADGGATVGSEAEACRGAALVITMLPNGGIVQDALIKSGAVKGVASGALVIEMSSSAPMQTRRLGEILGDQGVALIDAPVSGGVARATTGKLAIMVGGAVENLERARPLLQCMAQSILRVGPLGAGHAMKALNNYVSAAGLVAACEAVIVGRAFGLDPETIVDTLNASTGRNNSTETKMKPFVLSGSFGSGFAAALMAKDVATALDLAKSVGIDADGIAAAAALWREASGAMKPGADHTAIFEFLSEREGKKGE</sequence>
<dbReference type="RefSeq" id="WP_151118207.1">
    <property type="nucleotide sequence ID" value="NZ_CP042582.1"/>
</dbReference>
<dbReference type="SUPFAM" id="SSF48179">
    <property type="entry name" value="6-phosphogluconate dehydrogenase C-terminal domain-like"/>
    <property type="match status" value="1"/>
</dbReference>
<accession>A0A5J6N0J6</accession>
<evidence type="ECO:0000259" key="5">
    <source>
        <dbReference type="Pfam" id="PF14833"/>
    </source>
</evidence>
<dbReference type="PANTHER" id="PTHR22981">
    <property type="entry name" value="3-HYDROXYISOBUTYRATE DEHYDROGENASE-RELATED"/>
    <property type="match status" value="1"/>
</dbReference>
<evidence type="ECO:0000256" key="3">
    <source>
        <dbReference type="PIRSR" id="PIRSR000103-1"/>
    </source>
</evidence>
<dbReference type="SUPFAM" id="SSF51735">
    <property type="entry name" value="NAD(P)-binding Rossmann-fold domains"/>
    <property type="match status" value="1"/>
</dbReference>
<dbReference type="Gene3D" id="1.10.1040.10">
    <property type="entry name" value="N-(1-d-carboxylethyl)-l-norvaline Dehydrogenase, domain 2"/>
    <property type="match status" value="1"/>
</dbReference>
<evidence type="ECO:0000313" key="6">
    <source>
        <dbReference type="EMBL" id="QEX22754.1"/>
    </source>
</evidence>
<evidence type="ECO:0000256" key="1">
    <source>
        <dbReference type="ARBA" id="ARBA00023002"/>
    </source>
</evidence>
<dbReference type="Gene3D" id="3.40.50.720">
    <property type="entry name" value="NAD(P)-binding Rossmann-like Domain"/>
    <property type="match status" value="1"/>
</dbReference>
<dbReference type="InterPro" id="IPR013328">
    <property type="entry name" value="6PGD_dom2"/>
</dbReference>
<dbReference type="GO" id="GO:0016616">
    <property type="term" value="F:oxidoreductase activity, acting on the CH-OH group of donors, NAD or NADP as acceptor"/>
    <property type="evidence" value="ECO:0007669"/>
    <property type="project" value="TreeGrafter"/>
</dbReference>
<reference evidence="6 7" key="1">
    <citation type="submission" date="2019-08" db="EMBL/GenBank/DDBJ databases">
        <title>Hyperibacter terrae gen. nov., sp. nov. and Hyperibacter viscosus sp. nov., two new members in the family Rhodospirillaceae isolated from the rhizosphere of Hypericum perforatum.</title>
        <authorList>
            <person name="Noviana Z."/>
        </authorList>
    </citation>
    <scope>NUCLEOTIDE SEQUENCE [LARGE SCALE GENOMIC DNA]</scope>
    <source>
        <strain evidence="6 7">R5959</strain>
    </source>
</reference>
<dbReference type="Proteomes" id="UP000325797">
    <property type="component" value="Chromosome"/>
</dbReference>
<protein>
    <submittedName>
        <fullName evidence="6">Oxidoreductase</fullName>
    </submittedName>
</protein>